<dbReference type="Proteomes" id="UP000230605">
    <property type="component" value="Chromosome 4"/>
</dbReference>
<dbReference type="GO" id="GO:0006888">
    <property type="term" value="P:endoplasmic reticulum to Golgi vesicle-mediated transport"/>
    <property type="evidence" value="ECO:0007669"/>
    <property type="project" value="TreeGrafter"/>
</dbReference>
<evidence type="ECO:0000313" key="10">
    <source>
        <dbReference type="EMBL" id="WPB02014.1"/>
    </source>
</evidence>
<dbReference type="Pfam" id="PF08571">
    <property type="entry name" value="Yos1"/>
    <property type="match status" value="1"/>
</dbReference>
<keyword evidence="4" id="KW-0653">Protein transport</keyword>
<comment type="similarity">
    <text evidence="7">Belongs to the YOS1 family.</text>
</comment>
<dbReference type="OrthoDB" id="15356at2759"/>
<evidence type="ECO:0000256" key="3">
    <source>
        <dbReference type="ARBA" id="ARBA00022692"/>
    </source>
</evidence>
<reference evidence="9 11" key="1">
    <citation type="submission" date="2015-10" db="EMBL/GenBank/DDBJ databases">
        <title>The cercosporin biosynthetic gene cluster was horizontally transferred to several fungal lineages and shown to be expanded in Cercospora beticola based on microsynteny with recipient genomes.</title>
        <authorList>
            <person name="De Jonge R."/>
            <person name="Ebert M.K."/>
            <person name="Suttle J.C."/>
            <person name="Jurick Ii W.M."/>
            <person name="Secor G.A."/>
            <person name="Thomma B.P."/>
            <person name="Van De Peer Y."/>
            <person name="Bolton M.D."/>
        </authorList>
    </citation>
    <scope>NUCLEOTIDE SEQUENCE [LARGE SCALE GENOMIC DNA]</scope>
    <source>
        <strain evidence="9 11">09-40</strain>
    </source>
</reference>
<evidence type="ECO:0000256" key="2">
    <source>
        <dbReference type="ARBA" id="ARBA00022448"/>
    </source>
</evidence>
<dbReference type="PANTHER" id="PTHR15858">
    <property type="entry name" value="IMMEDIATE EARLY RESPONSE 3-INTERACTING PROTEIN 1"/>
    <property type="match status" value="1"/>
</dbReference>
<protein>
    <recommendedName>
        <fullName evidence="13">Protein transport protein yos1</fullName>
    </recommendedName>
</protein>
<evidence type="ECO:0000256" key="7">
    <source>
        <dbReference type="ARBA" id="ARBA00024203"/>
    </source>
</evidence>
<evidence type="ECO:0000313" key="9">
    <source>
        <dbReference type="EMBL" id="PIA92737.1"/>
    </source>
</evidence>
<dbReference type="EMBL" id="LKMD01000105">
    <property type="protein sequence ID" value="PIA92737.1"/>
    <property type="molecule type" value="Genomic_DNA"/>
</dbReference>
<evidence type="ECO:0000256" key="5">
    <source>
        <dbReference type="ARBA" id="ARBA00022989"/>
    </source>
</evidence>
<dbReference type="AlphaFoldDB" id="A0A2G5HJJ6"/>
<dbReference type="EMBL" id="CP134187">
    <property type="protein sequence ID" value="WPB02014.1"/>
    <property type="molecule type" value="Genomic_DNA"/>
</dbReference>
<evidence type="ECO:0000313" key="11">
    <source>
        <dbReference type="Proteomes" id="UP000230605"/>
    </source>
</evidence>
<keyword evidence="2" id="KW-0813">Transport</keyword>
<dbReference type="GO" id="GO:0000139">
    <property type="term" value="C:Golgi membrane"/>
    <property type="evidence" value="ECO:0007669"/>
    <property type="project" value="TreeGrafter"/>
</dbReference>
<evidence type="ECO:0000256" key="8">
    <source>
        <dbReference type="SAM" id="Phobius"/>
    </source>
</evidence>
<dbReference type="Proteomes" id="UP001302367">
    <property type="component" value="Chromosome 4"/>
</dbReference>
<dbReference type="PANTHER" id="PTHR15858:SF0">
    <property type="entry name" value="IMMEDIATE EARLY RESPONSE 3-INTERACTING PROTEIN 1"/>
    <property type="match status" value="1"/>
</dbReference>
<evidence type="ECO:0000256" key="1">
    <source>
        <dbReference type="ARBA" id="ARBA00004370"/>
    </source>
</evidence>
<dbReference type="InterPro" id="IPR013880">
    <property type="entry name" value="Yos1"/>
</dbReference>
<evidence type="ECO:0000256" key="6">
    <source>
        <dbReference type="ARBA" id="ARBA00023136"/>
    </source>
</evidence>
<evidence type="ECO:0008006" key="13">
    <source>
        <dbReference type="Google" id="ProtNLM"/>
    </source>
</evidence>
<gene>
    <name evidence="9" type="ORF">CB0940_04749</name>
    <name evidence="10" type="ORF">RHO25_006648</name>
</gene>
<feature type="transmembrane region" description="Helical" evidence="8">
    <location>
        <begin position="6"/>
        <end position="25"/>
    </location>
</feature>
<dbReference type="GO" id="GO:0030134">
    <property type="term" value="C:COPII-coated ER to Golgi transport vesicle"/>
    <property type="evidence" value="ECO:0007669"/>
    <property type="project" value="TreeGrafter"/>
</dbReference>
<dbReference type="GO" id="GO:0015031">
    <property type="term" value="P:protein transport"/>
    <property type="evidence" value="ECO:0007669"/>
    <property type="project" value="UniProtKB-KW"/>
</dbReference>
<keyword evidence="3 8" id="KW-0812">Transmembrane</keyword>
<keyword evidence="5 8" id="KW-1133">Transmembrane helix</keyword>
<comment type="subcellular location">
    <subcellularLocation>
        <location evidence="1">Membrane</location>
    </subcellularLocation>
</comment>
<evidence type="ECO:0000256" key="4">
    <source>
        <dbReference type="ARBA" id="ARBA00022927"/>
    </source>
</evidence>
<evidence type="ECO:0000313" key="12">
    <source>
        <dbReference type="Proteomes" id="UP001302367"/>
    </source>
</evidence>
<organism evidence="9 11">
    <name type="scientific">Cercospora beticola</name>
    <name type="common">Sugarbeet leaf spot fungus</name>
    <dbReference type="NCBI Taxonomy" id="122368"/>
    <lineage>
        <taxon>Eukaryota</taxon>
        <taxon>Fungi</taxon>
        <taxon>Dikarya</taxon>
        <taxon>Ascomycota</taxon>
        <taxon>Pezizomycotina</taxon>
        <taxon>Dothideomycetes</taxon>
        <taxon>Dothideomycetidae</taxon>
        <taxon>Mycosphaerellales</taxon>
        <taxon>Mycosphaerellaceae</taxon>
        <taxon>Cercospora</taxon>
    </lineage>
</organism>
<keyword evidence="6 8" id="KW-0472">Membrane</keyword>
<accession>A0A2G5HJJ6</accession>
<feature type="transmembrane region" description="Helical" evidence="8">
    <location>
        <begin position="70"/>
        <end position="89"/>
    </location>
</feature>
<name>A0A2G5HJJ6_CERBT</name>
<reference evidence="10 12" key="2">
    <citation type="submission" date="2023-09" db="EMBL/GenBank/DDBJ databases">
        <title>Complete-Gapless Cercospora beticola genome.</title>
        <authorList>
            <person name="Wyatt N.A."/>
            <person name="Spanner R.E."/>
            <person name="Bolton M.D."/>
        </authorList>
    </citation>
    <scope>NUCLEOTIDE SEQUENCE [LARGE SCALE GENOMIC DNA]</scope>
    <source>
        <strain evidence="10">Cb09-40</strain>
    </source>
</reference>
<keyword evidence="12" id="KW-1185">Reference proteome</keyword>
<proteinExistence type="inferred from homology"/>
<sequence>MATLLFSFGGLFQVSVLLINSLAVLSEDRFLARIGWGTSQQSEPSFGSGGMQDPTSLSAKFANLINSVRTLMRIPLIFLNIMIIIWAVAFG</sequence>
<dbReference type="GO" id="GO:0005789">
    <property type="term" value="C:endoplasmic reticulum membrane"/>
    <property type="evidence" value="ECO:0007669"/>
    <property type="project" value="TreeGrafter"/>
</dbReference>